<dbReference type="Pfam" id="PF00512">
    <property type="entry name" value="HisKA"/>
    <property type="match status" value="1"/>
</dbReference>
<keyword evidence="8" id="KW-0812">Transmembrane</keyword>
<dbReference type="InterPro" id="IPR003594">
    <property type="entry name" value="HATPase_dom"/>
</dbReference>
<protein>
    <recommendedName>
        <fullName evidence="2">histidine kinase</fullName>
        <ecNumber evidence="2">2.7.13.3</ecNumber>
    </recommendedName>
</protein>
<keyword evidence="8" id="KW-1133">Transmembrane helix</keyword>
<evidence type="ECO:0000256" key="4">
    <source>
        <dbReference type="ARBA" id="ARBA00022679"/>
    </source>
</evidence>
<sequence>MYLSYKKKIFFYFFLVFLVFTTIIVLVQRNREKVYKTENLRTNLNTYTQLISHYIRQNPLQADTGLNSVGNLLPLLPDSLRITIMDEKGKVLFDNTLPEEREIENHLSRPEISSAFVHDNGSAIRFSTTKGKEYYYYAYHNSPYFIRVALPYNVELKDYLEGDNIFMYFIVLLFFIALISLLYLADRFGKAITGLNDFITSAENNQPAYKKIHFPDTELGVIGNKIINNYKLLEESKNQLRQEKEKLLRHFHYSDEGICIFSADGQKTYANTHFIQYLNIILDEPTFEVKAVLEEADFKDLRIFLKKNTPVNPQSTTLPIYQGKISKNGKHFAVKLIIFNDNSFEVTLNNISNTEKNRLLKQEMTNNIAHELKTPVSSIRGYIETLLDQPDIKPEKQKFFLERTYTQVLRLSDLIRDVALITKTEEAADLFEKECINIHDTITEVTTDLQNQIRDNHIQILNNVDESVEIEGNHTLLYSIFRNLIDNALNYAGENITIGIDNYTEDNEFYYFSLYDTGCGVEEAFLDRIFDRFYRINEGRSRKNGGSGLGLSIVKNAVLFHKGQISAKNRKDGGLEFIFSLRKKLY</sequence>
<accession>H1DKV7</accession>
<dbReference type="GO" id="GO:0016036">
    <property type="term" value="P:cellular response to phosphate starvation"/>
    <property type="evidence" value="ECO:0007669"/>
    <property type="project" value="TreeGrafter"/>
</dbReference>
<evidence type="ECO:0000313" key="10">
    <source>
        <dbReference type="EMBL" id="EHP45252.1"/>
    </source>
</evidence>
<dbReference type="PROSITE" id="PS50109">
    <property type="entry name" value="HIS_KIN"/>
    <property type="match status" value="1"/>
</dbReference>
<feature type="coiled-coil region" evidence="7">
    <location>
        <begin position="223"/>
        <end position="250"/>
    </location>
</feature>
<dbReference type="Pfam" id="PF02518">
    <property type="entry name" value="HATPase_c"/>
    <property type="match status" value="1"/>
</dbReference>
<dbReference type="AlphaFoldDB" id="H1DKV7"/>
<dbReference type="PANTHER" id="PTHR45453:SF1">
    <property type="entry name" value="PHOSPHATE REGULON SENSOR PROTEIN PHOR"/>
    <property type="match status" value="1"/>
</dbReference>
<evidence type="ECO:0000256" key="8">
    <source>
        <dbReference type="SAM" id="Phobius"/>
    </source>
</evidence>
<organism evidence="10 11">
    <name type="scientific">Odoribacter laneus YIT 12061</name>
    <dbReference type="NCBI Taxonomy" id="742817"/>
    <lineage>
        <taxon>Bacteria</taxon>
        <taxon>Pseudomonadati</taxon>
        <taxon>Bacteroidota</taxon>
        <taxon>Bacteroidia</taxon>
        <taxon>Bacteroidales</taxon>
        <taxon>Odoribacteraceae</taxon>
        <taxon>Odoribacter</taxon>
    </lineage>
</organism>
<dbReference type="InterPro" id="IPR005467">
    <property type="entry name" value="His_kinase_dom"/>
</dbReference>
<dbReference type="HOGENOM" id="CLU_000445_89_2_10"/>
<evidence type="ECO:0000256" key="1">
    <source>
        <dbReference type="ARBA" id="ARBA00000085"/>
    </source>
</evidence>
<dbReference type="InterPro" id="IPR036097">
    <property type="entry name" value="HisK_dim/P_sf"/>
</dbReference>
<dbReference type="InterPro" id="IPR036890">
    <property type="entry name" value="HATPase_C_sf"/>
</dbReference>
<dbReference type="GeneID" id="98070415"/>
<evidence type="ECO:0000256" key="5">
    <source>
        <dbReference type="ARBA" id="ARBA00022777"/>
    </source>
</evidence>
<dbReference type="EMBL" id="ADMC01000033">
    <property type="protein sequence ID" value="EHP45252.1"/>
    <property type="molecule type" value="Genomic_DNA"/>
</dbReference>
<keyword evidence="3" id="KW-0597">Phosphoprotein</keyword>
<keyword evidence="6" id="KW-0902">Two-component regulatory system</keyword>
<evidence type="ECO:0000256" key="6">
    <source>
        <dbReference type="ARBA" id="ARBA00023012"/>
    </source>
</evidence>
<dbReference type="CDD" id="cd00082">
    <property type="entry name" value="HisKA"/>
    <property type="match status" value="1"/>
</dbReference>
<dbReference type="EC" id="2.7.13.3" evidence="2"/>
<dbReference type="Proteomes" id="UP000004892">
    <property type="component" value="Unassembled WGS sequence"/>
</dbReference>
<dbReference type="GO" id="GO:0004721">
    <property type="term" value="F:phosphoprotein phosphatase activity"/>
    <property type="evidence" value="ECO:0007669"/>
    <property type="project" value="TreeGrafter"/>
</dbReference>
<dbReference type="RefSeq" id="WP_009138036.1">
    <property type="nucleotide sequence ID" value="NZ_JH594598.1"/>
</dbReference>
<dbReference type="Gene3D" id="3.30.565.10">
    <property type="entry name" value="Histidine kinase-like ATPase, C-terminal domain"/>
    <property type="match status" value="1"/>
</dbReference>
<keyword evidence="5" id="KW-0418">Kinase</keyword>
<evidence type="ECO:0000256" key="7">
    <source>
        <dbReference type="SAM" id="Coils"/>
    </source>
</evidence>
<gene>
    <name evidence="10" type="ORF">HMPREF9449_02893</name>
</gene>
<dbReference type="InterPro" id="IPR004358">
    <property type="entry name" value="Sig_transdc_His_kin-like_C"/>
</dbReference>
<evidence type="ECO:0000256" key="3">
    <source>
        <dbReference type="ARBA" id="ARBA00022553"/>
    </source>
</evidence>
<dbReference type="PANTHER" id="PTHR45453">
    <property type="entry name" value="PHOSPHATE REGULON SENSOR PROTEIN PHOR"/>
    <property type="match status" value="1"/>
</dbReference>
<dbReference type="PRINTS" id="PR00344">
    <property type="entry name" value="BCTRLSENSOR"/>
</dbReference>
<dbReference type="eggNOG" id="COG5002">
    <property type="taxonomic scope" value="Bacteria"/>
</dbReference>
<reference evidence="10 11" key="1">
    <citation type="submission" date="2012-01" db="EMBL/GenBank/DDBJ databases">
        <title>The Genome Sequence of Odoribacter laneus YIT 12061.</title>
        <authorList>
            <consortium name="The Broad Institute Genome Sequencing Platform"/>
            <person name="Earl A."/>
            <person name="Ward D."/>
            <person name="Feldgarden M."/>
            <person name="Gevers D."/>
            <person name="Morotomi M."/>
            <person name="Young S.K."/>
            <person name="Zeng Q."/>
            <person name="Gargeya S."/>
            <person name="Fitzgerald M."/>
            <person name="Haas B."/>
            <person name="Abouelleil A."/>
            <person name="Alvarado L."/>
            <person name="Arachchi H.M."/>
            <person name="Berlin A."/>
            <person name="Chapman S.B."/>
            <person name="Gearin G."/>
            <person name="Goldberg J."/>
            <person name="Griggs A."/>
            <person name="Gujja S."/>
            <person name="Hansen M."/>
            <person name="Heiman D."/>
            <person name="Howarth C."/>
            <person name="Larimer J."/>
            <person name="Lui A."/>
            <person name="MacDonald P.J.P."/>
            <person name="McCowen C."/>
            <person name="Montmayeur A."/>
            <person name="Murphy C."/>
            <person name="Neiman D."/>
            <person name="Pearson M."/>
            <person name="Priest M."/>
            <person name="Roberts A."/>
            <person name="Saif S."/>
            <person name="Shea T."/>
            <person name="Sisk P."/>
            <person name="Stolte C."/>
            <person name="Sykes S."/>
            <person name="Wortman J."/>
            <person name="Nusbaum C."/>
            <person name="Birren B."/>
        </authorList>
    </citation>
    <scope>NUCLEOTIDE SEQUENCE [LARGE SCALE GENOMIC DNA]</scope>
    <source>
        <strain evidence="10 11">YIT 12061</strain>
    </source>
</reference>
<comment type="caution">
    <text evidence="10">The sequence shown here is derived from an EMBL/GenBank/DDBJ whole genome shotgun (WGS) entry which is preliminary data.</text>
</comment>
<proteinExistence type="predicted"/>
<feature type="transmembrane region" description="Helical" evidence="8">
    <location>
        <begin position="165"/>
        <end position="185"/>
    </location>
</feature>
<dbReference type="FunFam" id="3.30.565.10:FF:000006">
    <property type="entry name" value="Sensor histidine kinase WalK"/>
    <property type="match status" value="1"/>
</dbReference>
<comment type="catalytic activity">
    <reaction evidence="1">
        <text>ATP + protein L-histidine = ADP + protein N-phospho-L-histidine.</text>
        <dbReference type="EC" id="2.7.13.3"/>
    </reaction>
</comment>
<evidence type="ECO:0000259" key="9">
    <source>
        <dbReference type="PROSITE" id="PS50109"/>
    </source>
</evidence>
<dbReference type="STRING" id="742817.HMPREF9449_02893"/>
<name>H1DKV7_9BACT</name>
<dbReference type="InterPro" id="IPR050351">
    <property type="entry name" value="BphY/WalK/GraS-like"/>
</dbReference>
<keyword evidence="8" id="KW-0472">Membrane</keyword>
<keyword evidence="7" id="KW-0175">Coiled coil</keyword>
<feature type="transmembrane region" description="Helical" evidence="8">
    <location>
        <begin position="9"/>
        <end position="27"/>
    </location>
</feature>
<dbReference type="SUPFAM" id="SSF47384">
    <property type="entry name" value="Homodimeric domain of signal transducing histidine kinase"/>
    <property type="match status" value="1"/>
</dbReference>
<dbReference type="SUPFAM" id="SSF55874">
    <property type="entry name" value="ATPase domain of HSP90 chaperone/DNA topoisomerase II/histidine kinase"/>
    <property type="match status" value="1"/>
</dbReference>
<dbReference type="SMART" id="SM00388">
    <property type="entry name" value="HisKA"/>
    <property type="match status" value="1"/>
</dbReference>
<dbReference type="Gene3D" id="1.10.287.130">
    <property type="match status" value="1"/>
</dbReference>
<dbReference type="GO" id="GO:0005886">
    <property type="term" value="C:plasma membrane"/>
    <property type="evidence" value="ECO:0007669"/>
    <property type="project" value="TreeGrafter"/>
</dbReference>
<dbReference type="PATRIC" id="fig|742817.3.peg.3094"/>
<keyword evidence="11" id="KW-1185">Reference proteome</keyword>
<feature type="domain" description="Histidine kinase" evidence="9">
    <location>
        <begin position="367"/>
        <end position="585"/>
    </location>
</feature>
<dbReference type="InterPro" id="IPR003661">
    <property type="entry name" value="HisK_dim/P_dom"/>
</dbReference>
<keyword evidence="4" id="KW-0808">Transferase</keyword>
<evidence type="ECO:0000256" key="2">
    <source>
        <dbReference type="ARBA" id="ARBA00012438"/>
    </source>
</evidence>
<dbReference type="SMART" id="SM00387">
    <property type="entry name" value="HATPase_c"/>
    <property type="match status" value="1"/>
</dbReference>
<dbReference type="GO" id="GO:0000155">
    <property type="term" value="F:phosphorelay sensor kinase activity"/>
    <property type="evidence" value="ECO:0007669"/>
    <property type="project" value="InterPro"/>
</dbReference>
<evidence type="ECO:0000313" key="11">
    <source>
        <dbReference type="Proteomes" id="UP000004892"/>
    </source>
</evidence>